<evidence type="ECO:0000313" key="10">
    <source>
        <dbReference type="EMBL" id="MPL68167.1"/>
    </source>
</evidence>
<protein>
    <recommendedName>
        <fullName evidence="3">glutamate N-acetyltransferase</fullName>
        <ecNumber evidence="3">2.3.1.35</ecNumber>
    </recommendedName>
</protein>
<dbReference type="FunFam" id="3.10.20.340:FF:000001">
    <property type="entry name" value="Arginine biosynthesis bifunctional protein ArgJ, chloroplastic"/>
    <property type="match status" value="1"/>
</dbReference>
<proteinExistence type="inferred from homology"/>
<dbReference type="GO" id="GO:0006592">
    <property type="term" value="P:ornithine biosynthetic process"/>
    <property type="evidence" value="ECO:0007669"/>
    <property type="project" value="TreeGrafter"/>
</dbReference>
<dbReference type="PANTHER" id="PTHR23100">
    <property type="entry name" value="ARGININE BIOSYNTHESIS BIFUNCTIONAL PROTEIN ARGJ"/>
    <property type="match status" value="1"/>
</dbReference>
<dbReference type="InterPro" id="IPR042195">
    <property type="entry name" value="ArgJ_beta_C"/>
</dbReference>
<comment type="subunit">
    <text evidence="2">Heterotetramer of two alpha and two beta chains.</text>
</comment>
<dbReference type="Pfam" id="PF01960">
    <property type="entry name" value="ArgJ"/>
    <property type="match status" value="1"/>
</dbReference>
<gene>
    <name evidence="10" type="primary">argJ_5</name>
    <name evidence="10" type="ORF">SDC9_13880</name>
</gene>
<dbReference type="NCBIfam" id="NF003802">
    <property type="entry name" value="PRK05388.1"/>
    <property type="match status" value="1"/>
</dbReference>
<dbReference type="GO" id="GO:0004358">
    <property type="term" value="F:L-glutamate N-acetyltransferase activity, acting on acetyl-L-ornithine as donor"/>
    <property type="evidence" value="ECO:0007669"/>
    <property type="project" value="UniProtKB-EC"/>
</dbReference>
<dbReference type="GO" id="GO:0004042">
    <property type="term" value="F:L-glutamate N-acetyltransferase activity"/>
    <property type="evidence" value="ECO:0007669"/>
    <property type="project" value="TreeGrafter"/>
</dbReference>
<evidence type="ECO:0000256" key="4">
    <source>
        <dbReference type="ARBA" id="ARBA00022571"/>
    </source>
</evidence>
<organism evidence="10">
    <name type="scientific">bioreactor metagenome</name>
    <dbReference type="NCBI Taxonomy" id="1076179"/>
    <lineage>
        <taxon>unclassified sequences</taxon>
        <taxon>metagenomes</taxon>
        <taxon>ecological metagenomes</taxon>
    </lineage>
</organism>
<dbReference type="InterPro" id="IPR002813">
    <property type="entry name" value="Arg_biosynth_ArgJ"/>
</dbReference>
<dbReference type="InterPro" id="IPR016117">
    <property type="entry name" value="ArgJ-like_dom_sf"/>
</dbReference>
<comment type="catalytic activity">
    <reaction evidence="9">
        <text>N(2)-acetyl-L-ornithine + L-glutamate = N-acetyl-L-glutamate + L-ornithine</text>
        <dbReference type="Rhea" id="RHEA:15349"/>
        <dbReference type="ChEBI" id="CHEBI:29985"/>
        <dbReference type="ChEBI" id="CHEBI:44337"/>
        <dbReference type="ChEBI" id="CHEBI:46911"/>
        <dbReference type="ChEBI" id="CHEBI:57805"/>
        <dbReference type="EC" id="2.3.1.35"/>
    </reaction>
</comment>
<dbReference type="PANTHER" id="PTHR23100:SF0">
    <property type="entry name" value="ARGININE BIOSYNTHESIS BIFUNCTIONAL PROTEIN ARGJ, MITOCHONDRIAL"/>
    <property type="match status" value="1"/>
</dbReference>
<name>A0A644TP12_9ZZZZ</name>
<dbReference type="SUPFAM" id="SSF56266">
    <property type="entry name" value="DmpA/ArgJ-like"/>
    <property type="match status" value="1"/>
</dbReference>
<dbReference type="GO" id="GO:0006526">
    <property type="term" value="P:L-arginine biosynthetic process"/>
    <property type="evidence" value="ECO:0007669"/>
    <property type="project" value="UniProtKB-KW"/>
</dbReference>
<keyword evidence="5" id="KW-0028">Amino-acid biosynthesis</keyword>
<evidence type="ECO:0000256" key="7">
    <source>
        <dbReference type="ARBA" id="ARBA00022813"/>
    </source>
</evidence>
<evidence type="ECO:0000256" key="5">
    <source>
        <dbReference type="ARBA" id="ARBA00022605"/>
    </source>
</evidence>
<sequence length="402" mass="42376">MINITDPMITAPKGFKAAGVKAGIKKSGREDLAIIYSTVPAAGAAVFTTNVMAAAPVIVSRRNIEGGKVSAVVVNAGCANACTGDQGLVDAEAMVHKTAELLGINNKEVVVASTGIIGVQLPMDKVEKGIEKAVNALSVDGHNAARQAIMTTDTFPKSAAINFMFGETKITMAGMAKGSGMIHPNMATMLGFVTTDAAITPELLKKALTDAVNVSFNMVTVDGDTSTNDMVVVMANGLAGNKLIDSAEMPEYINFSIALRELCIVLAKMVARDGEGATKFLEVKVKGAVTSDDAKKVAMTIAKSPLVKTAFFGQDPNWGRIICAVGYSEAQVIPDKTSLFIGDVKVVEGGLPLKFDEKMLRGVMGEHDIVVTVDLGLGQEEATVWTCDFSYEYVKINGEYHT</sequence>
<comment type="caution">
    <text evidence="10">The sequence shown here is derived from an EMBL/GenBank/DDBJ whole genome shotgun (WGS) entry which is preliminary data.</text>
</comment>
<keyword evidence="7" id="KW-0068">Autocatalytic cleavage</keyword>
<evidence type="ECO:0000256" key="8">
    <source>
        <dbReference type="ARBA" id="ARBA00023315"/>
    </source>
</evidence>
<keyword evidence="8" id="KW-0012">Acyltransferase</keyword>
<accession>A0A644TP12</accession>
<keyword evidence="6" id="KW-0808">Transferase</keyword>
<dbReference type="NCBIfam" id="TIGR00120">
    <property type="entry name" value="ArgJ"/>
    <property type="match status" value="1"/>
</dbReference>
<evidence type="ECO:0000256" key="2">
    <source>
        <dbReference type="ARBA" id="ARBA00011475"/>
    </source>
</evidence>
<keyword evidence="4" id="KW-0055">Arginine biosynthesis</keyword>
<dbReference type="FunFam" id="3.60.70.12:FF:000001">
    <property type="entry name" value="Arginine biosynthesis bifunctional protein ArgJ, chloroplastic"/>
    <property type="match status" value="1"/>
</dbReference>
<dbReference type="EMBL" id="VSSQ01000040">
    <property type="protein sequence ID" value="MPL68167.1"/>
    <property type="molecule type" value="Genomic_DNA"/>
</dbReference>
<dbReference type="HAMAP" id="MF_01106">
    <property type="entry name" value="ArgJ"/>
    <property type="match status" value="1"/>
</dbReference>
<evidence type="ECO:0000256" key="1">
    <source>
        <dbReference type="ARBA" id="ARBA00006774"/>
    </source>
</evidence>
<evidence type="ECO:0000256" key="9">
    <source>
        <dbReference type="ARBA" id="ARBA00049439"/>
    </source>
</evidence>
<evidence type="ECO:0000256" key="6">
    <source>
        <dbReference type="ARBA" id="ARBA00022679"/>
    </source>
</evidence>
<dbReference type="EC" id="2.3.1.35" evidence="3"/>
<dbReference type="AlphaFoldDB" id="A0A644TP12"/>
<comment type="similarity">
    <text evidence="1">Belongs to the ArgJ family.</text>
</comment>
<reference evidence="10" key="1">
    <citation type="submission" date="2019-08" db="EMBL/GenBank/DDBJ databases">
        <authorList>
            <person name="Kucharzyk K."/>
            <person name="Murdoch R.W."/>
            <person name="Higgins S."/>
            <person name="Loffler F."/>
        </authorList>
    </citation>
    <scope>NUCLEOTIDE SEQUENCE</scope>
</reference>
<dbReference type="Gene3D" id="3.10.20.340">
    <property type="entry name" value="ArgJ beta chain, C-terminal domain"/>
    <property type="match status" value="1"/>
</dbReference>
<dbReference type="CDD" id="cd02152">
    <property type="entry name" value="OAT"/>
    <property type="match status" value="1"/>
</dbReference>
<dbReference type="Gene3D" id="3.60.70.12">
    <property type="entry name" value="L-amino peptidase D-ALA esterase/amidase"/>
    <property type="match status" value="1"/>
</dbReference>
<evidence type="ECO:0000256" key="3">
    <source>
        <dbReference type="ARBA" id="ARBA00013264"/>
    </source>
</evidence>